<dbReference type="AlphaFoldDB" id="A0AAN8V0U7"/>
<evidence type="ECO:0000259" key="2">
    <source>
        <dbReference type="Pfam" id="PF20256"/>
    </source>
</evidence>
<dbReference type="InterPro" id="IPR016208">
    <property type="entry name" value="Ald_Oxase/xanthine_DH-like"/>
</dbReference>
<protein>
    <submittedName>
        <fullName evidence="3">Aldehyde oxidase/xanthine dehydrogenase, second molybdopterin binding domain</fullName>
    </submittedName>
</protein>
<gene>
    <name evidence="3" type="ORF">RJ641_008187</name>
</gene>
<dbReference type="Proteomes" id="UP001370490">
    <property type="component" value="Unassembled WGS sequence"/>
</dbReference>
<dbReference type="InterPro" id="IPR037165">
    <property type="entry name" value="AldOxase/xan_DH_Mopterin-bd_sf"/>
</dbReference>
<dbReference type="PANTHER" id="PTHR11908:SF132">
    <property type="entry name" value="ALDEHYDE OXIDASE 1-RELATED"/>
    <property type="match status" value="1"/>
</dbReference>
<comment type="caution">
    <text evidence="3">The sequence shown here is derived from an EMBL/GenBank/DDBJ whole genome shotgun (WGS) entry which is preliminary data.</text>
</comment>
<name>A0AAN8V0U7_9MAGN</name>
<dbReference type="Gene3D" id="3.30.365.10">
    <property type="entry name" value="Aldehyde oxidase/xanthine dehydrogenase, molybdopterin binding domain"/>
    <property type="match status" value="2"/>
</dbReference>
<dbReference type="EMBL" id="JBAMMX010000015">
    <property type="protein sequence ID" value="KAK6926468.1"/>
    <property type="molecule type" value="Genomic_DNA"/>
</dbReference>
<evidence type="ECO:0000313" key="3">
    <source>
        <dbReference type="EMBL" id="KAK6926468.1"/>
    </source>
</evidence>
<reference evidence="3 4" key="1">
    <citation type="submission" date="2023-12" db="EMBL/GenBank/DDBJ databases">
        <title>A high-quality genome assembly for Dillenia turbinata (Dilleniales).</title>
        <authorList>
            <person name="Chanderbali A."/>
        </authorList>
    </citation>
    <scope>NUCLEOTIDE SEQUENCE [LARGE SCALE GENOMIC DNA]</scope>
    <source>
        <strain evidence="3">LSX21</strain>
        <tissue evidence="3">Leaf</tissue>
    </source>
</reference>
<dbReference type="GO" id="GO:0016491">
    <property type="term" value="F:oxidoreductase activity"/>
    <property type="evidence" value="ECO:0007669"/>
    <property type="project" value="InterPro"/>
</dbReference>
<accession>A0AAN8V0U7</accession>
<proteinExistence type="predicted"/>
<dbReference type="PANTHER" id="PTHR11908">
    <property type="entry name" value="XANTHINE DEHYDROGENASE"/>
    <property type="match status" value="1"/>
</dbReference>
<dbReference type="GO" id="GO:0005506">
    <property type="term" value="F:iron ion binding"/>
    <property type="evidence" value="ECO:0007669"/>
    <property type="project" value="InterPro"/>
</dbReference>
<dbReference type="InterPro" id="IPR046867">
    <property type="entry name" value="AldOxase/xan_DH_MoCoBD2"/>
</dbReference>
<keyword evidence="4" id="KW-1185">Reference proteome</keyword>
<evidence type="ECO:0000256" key="1">
    <source>
        <dbReference type="ARBA" id="ARBA00022505"/>
    </source>
</evidence>
<keyword evidence="1" id="KW-0500">Molybdenum</keyword>
<organism evidence="3 4">
    <name type="scientific">Dillenia turbinata</name>
    <dbReference type="NCBI Taxonomy" id="194707"/>
    <lineage>
        <taxon>Eukaryota</taxon>
        <taxon>Viridiplantae</taxon>
        <taxon>Streptophyta</taxon>
        <taxon>Embryophyta</taxon>
        <taxon>Tracheophyta</taxon>
        <taxon>Spermatophyta</taxon>
        <taxon>Magnoliopsida</taxon>
        <taxon>eudicotyledons</taxon>
        <taxon>Gunneridae</taxon>
        <taxon>Pentapetalae</taxon>
        <taxon>Dilleniales</taxon>
        <taxon>Dilleniaceae</taxon>
        <taxon>Dillenia</taxon>
    </lineage>
</organism>
<feature type="domain" description="Aldehyde oxidase/xanthine dehydrogenase second molybdopterin binding" evidence="2">
    <location>
        <begin position="86"/>
        <end position="224"/>
    </location>
</feature>
<dbReference type="Pfam" id="PF20256">
    <property type="entry name" value="MoCoBD_2"/>
    <property type="match status" value="1"/>
</dbReference>
<dbReference type="SUPFAM" id="SSF56003">
    <property type="entry name" value="Molybdenum cofactor-binding domain"/>
    <property type="match status" value="1"/>
</dbReference>
<evidence type="ECO:0000313" key="4">
    <source>
        <dbReference type="Proteomes" id="UP001370490"/>
    </source>
</evidence>
<sequence length="256" mass="28511">MMSAGFKSNSKITALHLTILVNVGYNEDISPVMPHNILKKYDWGALSFDIKVFRTNQTSKSTMRTPGQEIADEAIVYTLPSIWDKMANSSGFNQRKEIVNQFNCSNKWKKGDISRVPVIHEVTVRPTPRKISILSVGSVVVECGGVEIVQGLYTKVKQMAAYALRLFQCDDSGDILERVWVVQADSLSLVQGGFTAGSTLTESSCEAFRLCYNILVERMTPVKVRLQEQGGSVTWDILVRQVVFIILVFQLAALDV</sequence>